<dbReference type="InterPro" id="IPR036520">
    <property type="entry name" value="UPF0759_sf"/>
</dbReference>
<comment type="caution">
    <text evidence="1">The sequence shown here is derived from an EMBL/GenBank/DDBJ whole genome shotgun (WGS) entry which is preliminary data.</text>
</comment>
<dbReference type="SUPFAM" id="SSF117396">
    <property type="entry name" value="TM1631-like"/>
    <property type="match status" value="1"/>
</dbReference>
<accession>A0A370R4M6</accession>
<dbReference type="AlphaFoldDB" id="A0A370R4M6"/>
<reference evidence="1 2" key="1">
    <citation type="submission" date="2018-07" db="EMBL/GenBank/DDBJ databases">
        <title>Genomic Encyclopedia of Type Strains, Phase IV (KMG-IV): sequencing the most valuable type-strain genomes for metagenomic binning, comparative biology and taxonomic classification.</title>
        <authorList>
            <person name="Goeker M."/>
        </authorList>
    </citation>
    <scope>NUCLEOTIDE SEQUENCE [LARGE SCALE GENOMIC DNA]</scope>
    <source>
        <strain evidence="1 2">DSM 103736</strain>
    </source>
</reference>
<evidence type="ECO:0000313" key="1">
    <source>
        <dbReference type="EMBL" id="RDK97378.1"/>
    </source>
</evidence>
<dbReference type="PANTHER" id="PTHR30348">
    <property type="entry name" value="UNCHARACTERIZED PROTEIN YECE"/>
    <property type="match status" value="1"/>
</dbReference>
<protein>
    <submittedName>
        <fullName evidence="1">Uncharacterized protein YecE (DUF72 family)</fullName>
    </submittedName>
</protein>
<dbReference type="RefSeq" id="WP_115457102.1">
    <property type="nucleotide sequence ID" value="NZ_QRAP01000001.1"/>
</dbReference>
<dbReference type="EMBL" id="QRAP01000001">
    <property type="protein sequence ID" value="RDK97378.1"/>
    <property type="molecule type" value="Genomic_DNA"/>
</dbReference>
<organism evidence="1 2">
    <name type="scientific">Enterobacillus tribolii</name>
    <dbReference type="NCBI Taxonomy" id="1487935"/>
    <lineage>
        <taxon>Bacteria</taxon>
        <taxon>Pseudomonadati</taxon>
        <taxon>Pseudomonadota</taxon>
        <taxon>Gammaproteobacteria</taxon>
        <taxon>Enterobacterales</taxon>
        <taxon>Hafniaceae</taxon>
        <taxon>Enterobacillus</taxon>
    </lineage>
</organism>
<dbReference type="InterPro" id="IPR002763">
    <property type="entry name" value="DUF72"/>
</dbReference>
<name>A0A370R4M6_9GAMM</name>
<sequence length="272" mass="31605">MIYLGLPQWSHNAWSKLGLNDLSDYSRYFNCVEGNTTFYALPRTEIVHRWRDMTHDDFRFCFKFPSVISHQNALHGCDEALNEFFTCLRPLEARIGELWLQLPAAFAPRDLPALWHFLDTLPGAFTYGVEVRHPQFFAKGEEERALNRGLYQRGVNRVILDSRPVHHARPHTAAVRDAQQKKPRVPLHVLLTAQRPLIRFIGGDDLAENQKWFEPWAEKIAQWNEHSDPFLFIHTPDNADSPQQARALWQLLARVATLPLPPPDWPQQNTLF</sequence>
<dbReference type="Pfam" id="PF01904">
    <property type="entry name" value="DUF72"/>
    <property type="match status" value="1"/>
</dbReference>
<dbReference type="NCBIfam" id="NF007637">
    <property type="entry name" value="PRK10302.1"/>
    <property type="match status" value="1"/>
</dbReference>
<proteinExistence type="predicted"/>
<dbReference type="Gene3D" id="3.20.20.410">
    <property type="entry name" value="Protein of unknown function UPF0759"/>
    <property type="match status" value="1"/>
</dbReference>
<evidence type="ECO:0000313" key="2">
    <source>
        <dbReference type="Proteomes" id="UP000254848"/>
    </source>
</evidence>
<dbReference type="PANTHER" id="PTHR30348:SF9">
    <property type="entry name" value="UPF0759 PROTEIN YECE"/>
    <property type="match status" value="1"/>
</dbReference>
<dbReference type="OrthoDB" id="9780310at2"/>
<keyword evidence="2" id="KW-1185">Reference proteome</keyword>
<gene>
    <name evidence="1" type="ORF">C8D90_101826</name>
</gene>
<dbReference type="Proteomes" id="UP000254848">
    <property type="component" value="Unassembled WGS sequence"/>
</dbReference>